<dbReference type="Proteomes" id="UP000692816">
    <property type="component" value="Unassembled WGS sequence"/>
</dbReference>
<protein>
    <submittedName>
        <fullName evidence="1">Uncharacterized protein</fullName>
    </submittedName>
</protein>
<evidence type="ECO:0000313" key="1">
    <source>
        <dbReference type="EMBL" id="MBO1428979.1"/>
    </source>
</evidence>
<sequence>MIRRGVWHQLGFNTQIVVKDFLQAGVGVGVIVSPKDLAHDKAIEHATQYRSDGANVLLDPQFYVPEYSAGKVGTYPTAAFRQSITSLGAVTERDLDGLARALEDENRKFGTTAVIAPALPYEAARPDIVALNSKLFRAAKRAGDAIGVPTYGTVAISQTLSNMELVEKALSSATAEEADGWYSTFEFKEERLPTDVDDVFRFANASLTLACTGAPVLHAFAGPLSILSFGSGATGAAVSFWQNSWGFNRERWKDNDDQQGGGGNAPPRFFSSPLWGTIVYPDESALIDRELRREIMQGTPFSGPTERDLSWDKWQSYRHLLLCVSNGVTEIAAAATAKAAMEMAAARLERAVDLNRQIERKVALRDNTSKYQPAWLEAARRMLADKASDYDYFEMTRPR</sequence>
<accession>A0ABS3MBY3</accession>
<organism evidence="1 2">
    <name type="scientific">Bradyrhizobium quebecense</name>
    <dbReference type="NCBI Taxonomy" id="2748629"/>
    <lineage>
        <taxon>Bacteria</taxon>
        <taxon>Pseudomonadati</taxon>
        <taxon>Pseudomonadota</taxon>
        <taxon>Alphaproteobacteria</taxon>
        <taxon>Hyphomicrobiales</taxon>
        <taxon>Nitrobacteraceae</taxon>
        <taxon>Bradyrhizobium</taxon>
    </lineage>
</organism>
<dbReference type="EMBL" id="JAGEPA010000001">
    <property type="protein sequence ID" value="MBO1428979.1"/>
    <property type="molecule type" value="Genomic_DNA"/>
</dbReference>
<comment type="caution">
    <text evidence="1">The sequence shown here is derived from an EMBL/GenBank/DDBJ whole genome shotgun (WGS) entry which is preliminary data.</text>
</comment>
<dbReference type="RefSeq" id="WP_207831163.1">
    <property type="nucleotide sequence ID" value="NZ_CP088282.1"/>
</dbReference>
<reference evidence="1" key="1">
    <citation type="journal article" date="2021" name="Int. J. Syst. Evol. Microbiol.">
        <title>Bradyrhizobium septentrionale sp. nov. (sv. septentrionale) and Bradyrhizobium quebecense sp. nov. (sv. septentrionale) associated with legumes native to Canada possess rearranged symbiosis genes and numerous insertion sequences.</title>
        <authorList>
            <person name="Bromfield E.S.P."/>
            <person name="Cloutier S."/>
        </authorList>
    </citation>
    <scope>NUCLEOTIDE SEQUENCE</scope>
    <source>
        <strain evidence="1">12S5</strain>
    </source>
</reference>
<proteinExistence type="predicted"/>
<gene>
    <name evidence="1" type="ORF">J4P68_05985</name>
</gene>
<name>A0ABS3MBY3_9BRAD</name>
<evidence type="ECO:0000313" key="2">
    <source>
        <dbReference type="Proteomes" id="UP000692816"/>
    </source>
</evidence>
<keyword evidence="2" id="KW-1185">Reference proteome</keyword>